<comment type="caution">
    <text evidence="3">The sequence shown here is derived from an EMBL/GenBank/DDBJ whole genome shotgun (WGS) entry which is preliminary data.</text>
</comment>
<reference evidence="4" key="1">
    <citation type="journal article" date="2019" name="Int. J. Syst. Evol. Microbiol.">
        <title>The Global Catalogue of Microorganisms (GCM) 10K type strain sequencing project: providing services to taxonomists for standard genome sequencing and annotation.</title>
        <authorList>
            <consortium name="The Broad Institute Genomics Platform"/>
            <consortium name="The Broad Institute Genome Sequencing Center for Infectious Disease"/>
            <person name="Wu L."/>
            <person name="Ma J."/>
        </authorList>
    </citation>
    <scope>NUCLEOTIDE SEQUENCE [LARGE SCALE GENOMIC DNA]</scope>
    <source>
        <strain evidence="4">JCM 17441</strain>
    </source>
</reference>
<evidence type="ECO:0008006" key="5">
    <source>
        <dbReference type="Google" id="ProtNLM"/>
    </source>
</evidence>
<keyword evidence="2" id="KW-0812">Transmembrane</keyword>
<keyword evidence="2" id="KW-1133">Transmembrane helix</keyword>
<keyword evidence="2" id="KW-0472">Membrane</keyword>
<evidence type="ECO:0000313" key="3">
    <source>
        <dbReference type="EMBL" id="GAA4248221.1"/>
    </source>
</evidence>
<name>A0ABP8D6P4_9ACTN</name>
<feature type="transmembrane region" description="Helical" evidence="2">
    <location>
        <begin position="179"/>
        <end position="202"/>
    </location>
</feature>
<feature type="region of interest" description="Disordered" evidence="1">
    <location>
        <begin position="212"/>
        <end position="253"/>
    </location>
</feature>
<sequence length="321" mass="33824">MDFWDITKLLVRRWQIALPMLLLSAVITGVTVSQVKPDYVGTAYVQLVPPAPAKNTTPEQQLTSADQRNPWLSQGLQTLGNAAIVQALDQTVVDEFKRTGYADTYTVTMGQNSPLVTFEITGSSARQARDTAEKLVTIFTDSVARLQTSLGVGDSSLITVKRLDLGANVKKSTSKVKRALVAVAAAGILLTAGATIGFDAILRRRNARRRLEEEGGESSATAPLPPLPPMARSEGTVRSGASANGTSGSSGVRQQVPVVAGAAAGQAAADAGLTVEYQRPANWDTRDRESDNASAPDADSTVIIPLSAMPPKPTAKRGKSS</sequence>
<feature type="region of interest" description="Disordered" evidence="1">
    <location>
        <begin position="268"/>
        <end position="321"/>
    </location>
</feature>
<evidence type="ECO:0000256" key="2">
    <source>
        <dbReference type="SAM" id="Phobius"/>
    </source>
</evidence>
<protein>
    <recommendedName>
        <fullName evidence="5">Polysaccharide chain length determinant N-terminal domain-containing protein</fullName>
    </recommendedName>
</protein>
<feature type="compositionally biased region" description="Low complexity" evidence="1">
    <location>
        <begin position="239"/>
        <end position="253"/>
    </location>
</feature>
<dbReference type="EMBL" id="BAABAT010000005">
    <property type="protein sequence ID" value="GAA4248221.1"/>
    <property type="molecule type" value="Genomic_DNA"/>
</dbReference>
<evidence type="ECO:0000256" key="1">
    <source>
        <dbReference type="SAM" id="MobiDB-lite"/>
    </source>
</evidence>
<proteinExistence type="predicted"/>
<dbReference type="Proteomes" id="UP001500620">
    <property type="component" value="Unassembled WGS sequence"/>
</dbReference>
<organism evidence="3 4">
    <name type="scientific">Dactylosporangium darangshiense</name>
    <dbReference type="NCBI Taxonomy" id="579108"/>
    <lineage>
        <taxon>Bacteria</taxon>
        <taxon>Bacillati</taxon>
        <taxon>Actinomycetota</taxon>
        <taxon>Actinomycetes</taxon>
        <taxon>Micromonosporales</taxon>
        <taxon>Micromonosporaceae</taxon>
        <taxon>Dactylosporangium</taxon>
    </lineage>
</organism>
<evidence type="ECO:0000313" key="4">
    <source>
        <dbReference type="Proteomes" id="UP001500620"/>
    </source>
</evidence>
<keyword evidence="4" id="KW-1185">Reference proteome</keyword>
<gene>
    <name evidence="3" type="ORF">GCM10022255_027320</name>
</gene>
<accession>A0ABP8D6P4</accession>